<feature type="region of interest" description="Disordered" evidence="1">
    <location>
        <begin position="34"/>
        <end position="53"/>
    </location>
</feature>
<proteinExistence type="predicted"/>
<dbReference type="Proteomes" id="UP000054845">
    <property type="component" value="Unassembled WGS sequence"/>
</dbReference>
<reference evidence="2 3" key="1">
    <citation type="submission" date="2014-09" db="EMBL/GenBank/DDBJ databases">
        <authorList>
            <person name="Magalhaes I.L.F."/>
            <person name="Oliveira U."/>
            <person name="Santos F.R."/>
            <person name="Vidigal T.H.D.A."/>
            <person name="Brescovit A.D."/>
            <person name="Santos A.J."/>
        </authorList>
    </citation>
    <scope>NUCLEOTIDE SEQUENCE [LARGE SCALE GENOMIC DNA]</scope>
</reference>
<evidence type="ECO:0000256" key="1">
    <source>
        <dbReference type="SAM" id="MobiDB-lite"/>
    </source>
</evidence>
<accession>A0A0N7L995</accession>
<evidence type="ECO:0000313" key="3">
    <source>
        <dbReference type="Proteomes" id="UP000054845"/>
    </source>
</evidence>
<name>A0A0N7L995_9BASI</name>
<dbReference type="AlphaFoldDB" id="A0A0N7L995"/>
<protein>
    <submittedName>
        <fullName evidence="2">Uncharacterized protein</fullName>
    </submittedName>
</protein>
<organism evidence="2 3">
    <name type="scientific">Ceraceosorus bombacis</name>
    <dbReference type="NCBI Taxonomy" id="401625"/>
    <lineage>
        <taxon>Eukaryota</taxon>
        <taxon>Fungi</taxon>
        <taxon>Dikarya</taxon>
        <taxon>Basidiomycota</taxon>
        <taxon>Ustilaginomycotina</taxon>
        <taxon>Exobasidiomycetes</taxon>
        <taxon>Ceraceosorales</taxon>
        <taxon>Ceraceosoraceae</taxon>
        <taxon>Ceraceosorus</taxon>
    </lineage>
</organism>
<dbReference type="EMBL" id="CCYA01000206">
    <property type="protein sequence ID" value="CEH13162.1"/>
    <property type="molecule type" value="Genomic_DNA"/>
</dbReference>
<evidence type="ECO:0000313" key="2">
    <source>
        <dbReference type="EMBL" id="CEH13162.1"/>
    </source>
</evidence>
<sequence length="53" mass="6069">MLKGQVRGKHFAQRKGQDFVAFVTALSQSNLARDEFRGREEEGGRGEWLTPYL</sequence>
<keyword evidence="3" id="KW-1185">Reference proteome</keyword>
<feature type="compositionally biased region" description="Basic and acidic residues" evidence="1">
    <location>
        <begin position="34"/>
        <end position="45"/>
    </location>
</feature>